<dbReference type="Gene3D" id="1.20.5.340">
    <property type="match status" value="1"/>
</dbReference>
<feature type="coiled-coil region" evidence="2">
    <location>
        <begin position="1"/>
        <end position="122"/>
    </location>
</feature>
<name>A0A9P6X2I9_RHIOR</name>
<proteinExistence type="predicted"/>
<gene>
    <name evidence="3" type="ORF">G6F64_010003</name>
</gene>
<evidence type="ECO:0000313" key="3">
    <source>
        <dbReference type="EMBL" id="KAG1303519.1"/>
    </source>
</evidence>
<dbReference type="Pfam" id="PF00261">
    <property type="entry name" value="Tropomyosin"/>
    <property type="match status" value="1"/>
</dbReference>
<dbReference type="AlphaFoldDB" id="A0A9P6X2I9"/>
<protein>
    <submittedName>
        <fullName evidence="3">Uncharacterized protein</fullName>
    </submittedName>
</protein>
<dbReference type="EMBL" id="JAANQT010001951">
    <property type="protein sequence ID" value="KAG1303519.1"/>
    <property type="molecule type" value="Genomic_DNA"/>
</dbReference>
<keyword evidence="1 2" id="KW-0175">Coiled coil</keyword>
<evidence type="ECO:0000256" key="1">
    <source>
        <dbReference type="ARBA" id="ARBA00023054"/>
    </source>
</evidence>
<comment type="caution">
    <text evidence="3">The sequence shown here is derived from an EMBL/GenBank/DDBJ whole genome shotgun (WGS) entry which is preliminary data.</text>
</comment>
<dbReference type="InterPro" id="IPR000533">
    <property type="entry name" value="Tropomyosin"/>
</dbReference>
<dbReference type="Proteomes" id="UP000716291">
    <property type="component" value="Unassembled WGS sequence"/>
</dbReference>
<organism evidence="3 4">
    <name type="scientific">Rhizopus oryzae</name>
    <name type="common">Mucormycosis agent</name>
    <name type="synonym">Rhizopus arrhizus var. delemar</name>
    <dbReference type="NCBI Taxonomy" id="64495"/>
    <lineage>
        <taxon>Eukaryota</taxon>
        <taxon>Fungi</taxon>
        <taxon>Fungi incertae sedis</taxon>
        <taxon>Mucoromycota</taxon>
        <taxon>Mucoromycotina</taxon>
        <taxon>Mucoromycetes</taxon>
        <taxon>Mucorales</taxon>
        <taxon>Mucorineae</taxon>
        <taxon>Rhizopodaceae</taxon>
        <taxon>Rhizopus</taxon>
    </lineage>
</organism>
<accession>A0A9P6X2I9</accession>
<evidence type="ECO:0000313" key="4">
    <source>
        <dbReference type="Proteomes" id="UP000716291"/>
    </source>
</evidence>
<reference evidence="3" key="1">
    <citation type="journal article" date="2020" name="Microb. Genom.">
        <title>Genetic diversity of clinical and environmental Mucorales isolates obtained from an investigation of mucormycosis cases among solid organ transplant recipients.</title>
        <authorList>
            <person name="Nguyen M.H."/>
            <person name="Kaul D."/>
            <person name="Muto C."/>
            <person name="Cheng S.J."/>
            <person name="Richter R.A."/>
            <person name="Bruno V.M."/>
            <person name="Liu G."/>
            <person name="Beyhan S."/>
            <person name="Sundermann A.J."/>
            <person name="Mounaud S."/>
            <person name="Pasculle A.W."/>
            <person name="Nierman W.C."/>
            <person name="Driscoll E."/>
            <person name="Cumbie R."/>
            <person name="Clancy C.J."/>
            <person name="Dupont C.L."/>
        </authorList>
    </citation>
    <scope>NUCLEOTIDE SEQUENCE</scope>
    <source>
        <strain evidence="3">GL11</strain>
    </source>
</reference>
<keyword evidence="4" id="KW-1185">Reference proteome</keyword>
<sequence length="123" mass="14349">MEKFKEKLNSLRAEAEAATATGDEYAEIIKQLETQDIQRHHEINSLQSKTELLERTLEKTESELKITSLKSQEADSKAEKLEREIAELEQELENAEKRNDELKELNKTIKAEMEEYERQLEVA</sequence>
<evidence type="ECO:0000256" key="2">
    <source>
        <dbReference type="SAM" id="Coils"/>
    </source>
</evidence>
<dbReference type="SUPFAM" id="SSF57997">
    <property type="entry name" value="Tropomyosin"/>
    <property type="match status" value="1"/>
</dbReference>